<dbReference type="PANTHER" id="PTHR33365">
    <property type="entry name" value="YALI0B05434P"/>
    <property type="match status" value="1"/>
</dbReference>
<dbReference type="InterPro" id="IPR021765">
    <property type="entry name" value="UstYa-like"/>
</dbReference>
<keyword evidence="5" id="KW-1185">Reference proteome</keyword>
<evidence type="ECO:0000256" key="1">
    <source>
        <dbReference type="ARBA" id="ARBA00004685"/>
    </source>
</evidence>
<evidence type="ECO:0000256" key="3">
    <source>
        <dbReference type="ARBA" id="ARBA00035112"/>
    </source>
</evidence>
<comment type="similarity">
    <text evidence="3">Belongs to the ustYa family.</text>
</comment>
<sequence length="148" mass="16896">MPKTWDIGQLDTVLMNVENTVRYQLVKTGDDDWNRSLPSGGGLIHLGENQEVYSISMFHQLRCLDIIRTEFINRMASDGEATPGALTQHCMNYLRQMVLCRANLRLESCRNAHGPRISVADITHTCSDWSAVYAAAEENYQTFMNRKR</sequence>
<gene>
    <name evidence="4" type="ORF">CVT25_003753</name>
</gene>
<dbReference type="Proteomes" id="UP000283269">
    <property type="component" value="Unassembled WGS sequence"/>
</dbReference>
<dbReference type="OrthoDB" id="3687641at2759"/>
<reference evidence="4 5" key="1">
    <citation type="journal article" date="2018" name="Evol. Lett.">
        <title>Horizontal gene cluster transfer increased hallucinogenic mushroom diversity.</title>
        <authorList>
            <person name="Reynolds H.T."/>
            <person name="Vijayakumar V."/>
            <person name="Gluck-Thaler E."/>
            <person name="Korotkin H.B."/>
            <person name="Matheny P.B."/>
            <person name="Slot J.C."/>
        </authorList>
    </citation>
    <scope>NUCLEOTIDE SEQUENCE [LARGE SCALE GENOMIC DNA]</scope>
    <source>
        <strain evidence="4 5">2631</strain>
    </source>
</reference>
<name>A0A409XTW2_PSICY</name>
<dbReference type="STRING" id="93625.A0A409XTW2"/>
<keyword evidence="2" id="KW-0560">Oxidoreductase</keyword>
<dbReference type="PANTHER" id="PTHR33365:SF11">
    <property type="entry name" value="TAT PATHWAY SIGNAL SEQUENCE"/>
    <property type="match status" value="1"/>
</dbReference>
<evidence type="ECO:0000256" key="2">
    <source>
        <dbReference type="ARBA" id="ARBA00023002"/>
    </source>
</evidence>
<evidence type="ECO:0000313" key="4">
    <source>
        <dbReference type="EMBL" id="PPQ94168.1"/>
    </source>
</evidence>
<protein>
    <submittedName>
        <fullName evidence="4">Uncharacterized protein</fullName>
    </submittedName>
</protein>
<proteinExistence type="inferred from homology"/>
<dbReference type="Pfam" id="PF11807">
    <property type="entry name" value="UstYa"/>
    <property type="match status" value="1"/>
</dbReference>
<accession>A0A409XTW2</accession>
<evidence type="ECO:0000313" key="5">
    <source>
        <dbReference type="Proteomes" id="UP000283269"/>
    </source>
</evidence>
<comment type="caution">
    <text evidence="4">The sequence shown here is derived from an EMBL/GenBank/DDBJ whole genome shotgun (WGS) entry which is preliminary data.</text>
</comment>
<organism evidence="4 5">
    <name type="scientific">Psilocybe cyanescens</name>
    <dbReference type="NCBI Taxonomy" id="93625"/>
    <lineage>
        <taxon>Eukaryota</taxon>
        <taxon>Fungi</taxon>
        <taxon>Dikarya</taxon>
        <taxon>Basidiomycota</taxon>
        <taxon>Agaricomycotina</taxon>
        <taxon>Agaricomycetes</taxon>
        <taxon>Agaricomycetidae</taxon>
        <taxon>Agaricales</taxon>
        <taxon>Agaricineae</taxon>
        <taxon>Strophariaceae</taxon>
        <taxon>Psilocybe</taxon>
    </lineage>
</organism>
<dbReference type="GO" id="GO:0016491">
    <property type="term" value="F:oxidoreductase activity"/>
    <property type="evidence" value="ECO:0007669"/>
    <property type="project" value="UniProtKB-KW"/>
</dbReference>
<dbReference type="InParanoid" id="A0A409XTW2"/>
<dbReference type="AlphaFoldDB" id="A0A409XTW2"/>
<dbReference type="GO" id="GO:0043386">
    <property type="term" value="P:mycotoxin biosynthetic process"/>
    <property type="evidence" value="ECO:0007669"/>
    <property type="project" value="InterPro"/>
</dbReference>
<comment type="pathway">
    <text evidence="1">Mycotoxin biosynthesis.</text>
</comment>
<dbReference type="EMBL" id="NHYD01000437">
    <property type="protein sequence ID" value="PPQ94168.1"/>
    <property type="molecule type" value="Genomic_DNA"/>
</dbReference>